<proteinExistence type="predicted"/>
<gene>
    <name evidence="1" type="ORF">PR048_012361</name>
</gene>
<evidence type="ECO:0000313" key="2">
    <source>
        <dbReference type="Proteomes" id="UP001159363"/>
    </source>
</evidence>
<dbReference type="EMBL" id="JARBHB010000004">
    <property type="protein sequence ID" value="KAJ8886152.1"/>
    <property type="molecule type" value="Genomic_DNA"/>
</dbReference>
<dbReference type="Proteomes" id="UP001159363">
    <property type="component" value="Chromosome X"/>
</dbReference>
<comment type="caution">
    <text evidence="1">The sequence shown here is derived from an EMBL/GenBank/DDBJ whole genome shotgun (WGS) entry which is preliminary data.</text>
</comment>
<evidence type="ECO:0000313" key="1">
    <source>
        <dbReference type="EMBL" id="KAJ8886152.1"/>
    </source>
</evidence>
<name>A0ABQ9HP98_9NEOP</name>
<keyword evidence="2" id="KW-1185">Reference proteome</keyword>
<protein>
    <submittedName>
        <fullName evidence="1">Uncharacterized protein</fullName>
    </submittedName>
</protein>
<organism evidence="1 2">
    <name type="scientific">Dryococelus australis</name>
    <dbReference type="NCBI Taxonomy" id="614101"/>
    <lineage>
        <taxon>Eukaryota</taxon>
        <taxon>Metazoa</taxon>
        <taxon>Ecdysozoa</taxon>
        <taxon>Arthropoda</taxon>
        <taxon>Hexapoda</taxon>
        <taxon>Insecta</taxon>
        <taxon>Pterygota</taxon>
        <taxon>Neoptera</taxon>
        <taxon>Polyneoptera</taxon>
        <taxon>Phasmatodea</taxon>
        <taxon>Verophasmatodea</taxon>
        <taxon>Anareolatae</taxon>
        <taxon>Phasmatidae</taxon>
        <taxon>Eurycanthinae</taxon>
        <taxon>Dryococelus</taxon>
    </lineage>
</organism>
<accession>A0ABQ9HP98</accession>
<reference evidence="1 2" key="1">
    <citation type="submission" date="2023-02" db="EMBL/GenBank/DDBJ databases">
        <title>LHISI_Scaffold_Assembly.</title>
        <authorList>
            <person name="Stuart O.P."/>
            <person name="Cleave R."/>
            <person name="Magrath M.J.L."/>
            <person name="Mikheyev A.S."/>
        </authorList>
    </citation>
    <scope>NUCLEOTIDE SEQUENCE [LARGE SCALE GENOMIC DNA]</scope>
    <source>
        <strain evidence="1">Daus_M_001</strain>
        <tissue evidence="1">Leg muscle</tissue>
    </source>
</reference>
<sequence length="62" mass="7084">MRKINIRYAYALHSTGRVIIEVCETSMRNAANEAVLENEGKSDITAAFDSTLQKLSHLRMEW</sequence>